<name>A0A6P8X361_DROAB</name>
<keyword evidence="7" id="KW-0240">DNA-directed RNA polymerase</keyword>
<evidence type="ECO:0000256" key="5">
    <source>
        <dbReference type="SAM" id="MobiDB-lite"/>
    </source>
</evidence>
<dbReference type="OrthoDB" id="5377312at2759"/>
<dbReference type="Proteomes" id="UP000515160">
    <property type="component" value="Chromosome 3"/>
</dbReference>
<dbReference type="Pfam" id="PF11705">
    <property type="entry name" value="RNA_pol_3_Rpc31"/>
    <property type="match status" value="1"/>
</dbReference>
<dbReference type="PIRSF" id="PIRSF000777">
    <property type="entry name" value="RNA_polIII_C31"/>
    <property type="match status" value="1"/>
</dbReference>
<protein>
    <recommendedName>
        <fullName evidence="4">DNA-directed RNA polymerase III subunit</fullName>
    </recommendedName>
</protein>
<evidence type="ECO:0000256" key="4">
    <source>
        <dbReference type="PIRNR" id="PIRNR000777"/>
    </source>
</evidence>
<comment type="subunit">
    <text evidence="4">Component of the RNA polymerase III (Pol III) complex.</text>
</comment>
<comment type="similarity">
    <text evidence="2 4">Belongs to the eukaryotic RPC7 RNA polymerase subunit family.</text>
</comment>
<reference evidence="7" key="1">
    <citation type="submission" date="2025-08" db="UniProtKB">
        <authorList>
            <consortium name="RefSeq"/>
        </authorList>
    </citation>
    <scope>IDENTIFICATION</scope>
    <source>
        <strain evidence="7">15112-1751.03</strain>
        <tissue evidence="7">Whole Adult</tissue>
    </source>
</reference>
<comment type="subcellular location">
    <subcellularLocation>
        <location evidence="1 4">Nucleus</location>
    </subcellularLocation>
</comment>
<evidence type="ECO:0000313" key="7">
    <source>
        <dbReference type="RefSeq" id="XP_034110596.1"/>
    </source>
</evidence>
<evidence type="ECO:0000256" key="3">
    <source>
        <dbReference type="ARBA" id="ARBA00023242"/>
    </source>
</evidence>
<feature type="compositionally biased region" description="Acidic residues" evidence="5">
    <location>
        <begin position="207"/>
        <end position="220"/>
    </location>
</feature>
<keyword evidence="3 4" id="KW-0539">Nucleus</keyword>
<sequence length="220" mass="24987">MAGRGRGGKTGSLTAEQMQALGCVGKDMPQVQSAPPPTFPPVLNKPITLETTTAQSYQLLWKEDFLNRMRDSPYYIISASQEKKKTDVKDWREKAIQRLKHRAQAEFNYKAMPRELNSTSRKRTAAELRPKQVAKKNKNIEDRLKQLEQKELKSGAGAGGDNDNDEAKQESDSEREDEQEDPEAALDDEMDEENDYANDYFDNGEAYNEEDDNMDDGPVY</sequence>
<dbReference type="RefSeq" id="XP_034110596.1">
    <property type="nucleotide sequence ID" value="XM_034254705.2"/>
</dbReference>
<dbReference type="AlphaFoldDB" id="A0A6P8X361"/>
<dbReference type="PANTHER" id="PTHR15367">
    <property type="entry name" value="DNA-DIRECTED RNA POLYMERASE III"/>
    <property type="match status" value="1"/>
</dbReference>
<dbReference type="GO" id="GO:0006383">
    <property type="term" value="P:transcription by RNA polymerase III"/>
    <property type="evidence" value="ECO:0007669"/>
    <property type="project" value="UniProtKB-UniRule"/>
</dbReference>
<dbReference type="GeneID" id="117572098"/>
<evidence type="ECO:0000313" key="6">
    <source>
        <dbReference type="Proteomes" id="UP000515160"/>
    </source>
</evidence>
<organism evidence="6 7">
    <name type="scientific">Drosophila albomicans</name>
    <name type="common">Fruit fly</name>
    <dbReference type="NCBI Taxonomy" id="7291"/>
    <lineage>
        <taxon>Eukaryota</taxon>
        <taxon>Metazoa</taxon>
        <taxon>Ecdysozoa</taxon>
        <taxon>Arthropoda</taxon>
        <taxon>Hexapoda</taxon>
        <taxon>Insecta</taxon>
        <taxon>Pterygota</taxon>
        <taxon>Neoptera</taxon>
        <taxon>Endopterygota</taxon>
        <taxon>Diptera</taxon>
        <taxon>Brachycera</taxon>
        <taxon>Muscomorpha</taxon>
        <taxon>Ephydroidea</taxon>
        <taxon>Drosophilidae</taxon>
        <taxon>Drosophila</taxon>
    </lineage>
</organism>
<feature type="region of interest" description="Disordered" evidence="5">
    <location>
        <begin position="110"/>
        <end position="220"/>
    </location>
</feature>
<dbReference type="PANTHER" id="PTHR15367:SF2">
    <property type="entry name" value="DNA-DIRECTED RNA POLYMERASE III SUBUNIT"/>
    <property type="match status" value="1"/>
</dbReference>
<keyword evidence="7" id="KW-0804">Transcription</keyword>
<feature type="compositionally biased region" description="Acidic residues" evidence="5">
    <location>
        <begin position="173"/>
        <end position="196"/>
    </location>
</feature>
<dbReference type="CTD" id="10622"/>
<dbReference type="InterPro" id="IPR024661">
    <property type="entry name" value="RNA_pol_III_Rpc31"/>
</dbReference>
<proteinExistence type="inferred from homology"/>
<evidence type="ECO:0000256" key="1">
    <source>
        <dbReference type="ARBA" id="ARBA00004123"/>
    </source>
</evidence>
<comment type="function">
    <text evidence="4">DNA-dependent RNA polymerase catalyzes the transcription of DNA into RNA using the four ribonucleoside triphosphates as substrates. Specific peripheric component of RNA polymerase III which synthesizes small RNAs, such as 5S rRNA and tRNAs.</text>
</comment>
<accession>A0A6P8X361</accession>
<gene>
    <name evidence="7" type="primary">LOC117572098</name>
</gene>
<keyword evidence="6" id="KW-1185">Reference proteome</keyword>
<dbReference type="GO" id="GO:0005666">
    <property type="term" value="C:RNA polymerase III complex"/>
    <property type="evidence" value="ECO:0007669"/>
    <property type="project" value="UniProtKB-UniRule"/>
</dbReference>
<evidence type="ECO:0000256" key="2">
    <source>
        <dbReference type="ARBA" id="ARBA00008352"/>
    </source>
</evidence>
<feature type="compositionally biased region" description="Basic and acidic residues" evidence="5">
    <location>
        <begin position="138"/>
        <end position="153"/>
    </location>
</feature>